<sequence>MSHRTMKTFAAALLTGGLLLTAPTAAGAVDLGPLGALTGSLDSGSLDTGSLGPSTPPNPDATPRLASVANFRDVAGNDGDGYATTDGHHLERGVFYRSNGLDKTSDADLQTLASLGVADVYDLRGDSEISNPMVGGTDKIPAGAVYKHLPIEFGDLTALAQTIHSPEEGREFLRDANRSFVTDAAKRATFGQLLTSIANEDGAQLFHCSSGKDRTGWTAMLLQTIAGVPQQTIFDDYLLSNSYLEQSNQKTLTMIGLALGQQAATNLAPVLGVETSFLQAGLDQITADYGTVDKYLSEGLGLDSATIAKLKGKLVA</sequence>
<reference evidence="4" key="1">
    <citation type="journal article" date="2019" name="Int. J. Syst. Evol. Microbiol.">
        <title>The Global Catalogue of Microorganisms (GCM) 10K type strain sequencing project: providing services to taxonomists for standard genome sequencing and annotation.</title>
        <authorList>
            <consortium name="The Broad Institute Genomics Platform"/>
            <consortium name="The Broad Institute Genome Sequencing Center for Infectious Disease"/>
            <person name="Wu L."/>
            <person name="Ma J."/>
        </authorList>
    </citation>
    <scope>NUCLEOTIDE SEQUENCE [LARGE SCALE GENOMIC DNA]</scope>
    <source>
        <strain evidence="4">JCM 32206</strain>
    </source>
</reference>
<dbReference type="InterPro" id="IPR016130">
    <property type="entry name" value="Tyr_Pase_AS"/>
</dbReference>
<accession>A0ABP8PJZ5</accession>
<dbReference type="RefSeq" id="WP_345350659.1">
    <property type="nucleotide sequence ID" value="NZ_BAABFB010000066.1"/>
</dbReference>
<feature type="chain" id="PRO_5046456909" evidence="2">
    <location>
        <begin position="29"/>
        <end position="316"/>
    </location>
</feature>
<dbReference type="InterPro" id="IPR026893">
    <property type="entry name" value="Tyr/Ser_Pase_IphP-type"/>
</dbReference>
<proteinExistence type="inferred from homology"/>
<feature type="signal peptide" evidence="2">
    <location>
        <begin position="1"/>
        <end position="28"/>
    </location>
</feature>
<comment type="similarity">
    <text evidence="1">Belongs to the protein-tyrosine phosphatase family.</text>
</comment>
<dbReference type="PANTHER" id="PTHR31126">
    <property type="entry name" value="TYROSINE-PROTEIN PHOSPHATASE"/>
    <property type="match status" value="1"/>
</dbReference>
<protein>
    <submittedName>
        <fullName evidence="3">Tyrosine/lipid phosphatase LipA</fullName>
    </submittedName>
</protein>
<gene>
    <name evidence="3" type="primary">lipA_3</name>
    <name evidence="3" type="ORF">GCM10023094_45420</name>
</gene>
<keyword evidence="4" id="KW-1185">Reference proteome</keyword>
<evidence type="ECO:0000313" key="3">
    <source>
        <dbReference type="EMBL" id="GAA4487278.1"/>
    </source>
</evidence>
<evidence type="ECO:0000256" key="2">
    <source>
        <dbReference type="SAM" id="SignalP"/>
    </source>
</evidence>
<dbReference type="InterPro" id="IPR029021">
    <property type="entry name" value="Prot-tyrosine_phosphatase-like"/>
</dbReference>
<name>A0ABP8PJZ5_9NOCA</name>
<dbReference type="EMBL" id="BAABFB010000066">
    <property type="protein sequence ID" value="GAA4487278.1"/>
    <property type="molecule type" value="Genomic_DNA"/>
</dbReference>
<evidence type="ECO:0000256" key="1">
    <source>
        <dbReference type="ARBA" id="ARBA00009580"/>
    </source>
</evidence>
<dbReference type="Pfam" id="PF13350">
    <property type="entry name" value="Y_phosphatase3"/>
    <property type="match status" value="1"/>
</dbReference>
<dbReference type="Proteomes" id="UP001501183">
    <property type="component" value="Unassembled WGS sequence"/>
</dbReference>
<keyword evidence="2" id="KW-0732">Signal</keyword>
<dbReference type="Gene3D" id="3.90.190.10">
    <property type="entry name" value="Protein tyrosine phosphatase superfamily"/>
    <property type="match status" value="1"/>
</dbReference>
<dbReference type="PANTHER" id="PTHR31126:SF1">
    <property type="entry name" value="TYROSINE SPECIFIC PROTEIN PHOSPHATASES DOMAIN-CONTAINING PROTEIN"/>
    <property type="match status" value="1"/>
</dbReference>
<dbReference type="SUPFAM" id="SSF52799">
    <property type="entry name" value="(Phosphotyrosine protein) phosphatases II"/>
    <property type="match status" value="1"/>
</dbReference>
<evidence type="ECO:0000313" key="4">
    <source>
        <dbReference type="Proteomes" id="UP001501183"/>
    </source>
</evidence>
<organism evidence="3 4">
    <name type="scientific">Rhodococcus olei</name>
    <dbReference type="NCBI Taxonomy" id="2161675"/>
    <lineage>
        <taxon>Bacteria</taxon>
        <taxon>Bacillati</taxon>
        <taxon>Actinomycetota</taxon>
        <taxon>Actinomycetes</taxon>
        <taxon>Mycobacteriales</taxon>
        <taxon>Nocardiaceae</taxon>
        <taxon>Rhodococcus</taxon>
    </lineage>
</organism>
<dbReference type="PROSITE" id="PS00383">
    <property type="entry name" value="TYR_PHOSPHATASE_1"/>
    <property type="match status" value="1"/>
</dbReference>
<comment type="caution">
    <text evidence="3">The sequence shown here is derived from an EMBL/GenBank/DDBJ whole genome shotgun (WGS) entry which is preliminary data.</text>
</comment>